<evidence type="ECO:0000256" key="3">
    <source>
        <dbReference type="ARBA" id="ARBA00022490"/>
    </source>
</evidence>
<accession>A0ABD1J0L8</accession>
<evidence type="ECO:0000256" key="5">
    <source>
        <dbReference type="ARBA" id="ARBA00023212"/>
    </source>
</evidence>
<feature type="region of interest" description="Disordered" evidence="6">
    <location>
        <begin position="11"/>
        <end position="87"/>
    </location>
</feature>
<feature type="compositionally biased region" description="Polar residues" evidence="6">
    <location>
        <begin position="54"/>
        <end position="64"/>
    </location>
</feature>
<dbReference type="InterPro" id="IPR008604">
    <property type="entry name" value="MAP7_fam"/>
</dbReference>
<feature type="region of interest" description="Disordered" evidence="6">
    <location>
        <begin position="260"/>
        <end position="414"/>
    </location>
</feature>
<feature type="compositionally biased region" description="Basic and acidic residues" evidence="6">
    <location>
        <begin position="104"/>
        <end position="119"/>
    </location>
</feature>
<feature type="compositionally biased region" description="Basic and acidic residues" evidence="6">
    <location>
        <begin position="519"/>
        <end position="651"/>
    </location>
</feature>
<feature type="compositionally biased region" description="Basic and acidic residues" evidence="6">
    <location>
        <begin position="66"/>
        <end position="87"/>
    </location>
</feature>
<evidence type="ECO:0000256" key="1">
    <source>
        <dbReference type="ARBA" id="ARBA00004245"/>
    </source>
</evidence>
<feature type="compositionally biased region" description="Polar residues" evidence="6">
    <location>
        <begin position="385"/>
        <end position="398"/>
    </location>
</feature>
<feature type="region of interest" description="Disordered" evidence="6">
    <location>
        <begin position="100"/>
        <end position="119"/>
    </location>
</feature>
<dbReference type="Pfam" id="PF05672">
    <property type="entry name" value="MAP7"/>
    <property type="match status" value="1"/>
</dbReference>
<comment type="caution">
    <text evidence="7">The sequence shown here is derived from an EMBL/GenBank/DDBJ whole genome shotgun (WGS) entry which is preliminary data.</text>
</comment>
<dbReference type="InterPro" id="IPR051483">
    <property type="entry name" value="MAP7_domain-containing"/>
</dbReference>
<keyword evidence="3" id="KW-0963">Cytoplasm</keyword>
<dbReference type="Proteomes" id="UP001591681">
    <property type="component" value="Unassembled WGS sequence"/>
</dbReference>
<comment type="similarity">
    <text evidence="2">Belongs to the MAP7 family.</text>
</comment>
<dbReference type="EMBL" id="JBHFQA010000021">
    <property type="protein sequence ID" value="KAL2080714.1"/>
    <property type="molecule type" value="Genomic_DNA"/>
</dbReference>
<protein>
    <recommendedName>
        <fullName evidence="9">MAP7 domain-containing protein 1-like</fullName>
    </recommendedName>
</protein>
<evidence type="ECO:0000256" key="4">
    <source>
        <dbReference type="ARBA" id="ARBA00023054"/>
    </source>
</evidence>
<feature type="compositionally biased region" description="Basic and acidic residues" evidence="6">
    <location>
        <begin position="352"/>
        <end position="361"/>
    </location>
</feature>
<evidence type="ECO:0000313" key="7">
    <source>
        <dbReference type="EMBL" id="KAL2080714.1"/>
    </source>
</evidence>
<proteinExistence type="inferred from homology"/>
<keyword evidence="5" id="KW-0206">Cytoskeleton</keyword>
<reference evidence="7 8" key="1">
    <citation type="submission" date="2024-09" db="EMBL/GenBank/DDBJ databases">
        <title>A chromosome-level genome assembly of Gray's grenadier anchovy, Coilia grayii.</title>
        <authorList>
            <person name="Fu Z."/>
        </authorList>
    </citation>
    <scope>NUCLEOTIDE SEQUENCE [LARGE SCALE GENOMIC DNA]</scope>
    <source>
        <strain evidence="7">G4</strain>
        <tissue evidence="7">Muscle</tissue>
    </source>
</reference>
<dbReference type="PANTHER" id="PTHR15073:SF17">
    <property type="entry name" value="MAP7 DOMAIN CONTAINING 1 ISOFORM X1"/>
    <property type="match status" value="1"/>
</dbReference>
<keyword evidence="8" id="KW-1185">Reference proteome</keyword>
<gene>
    <name evidence="7" type="ORF">ACEWY4_024507</name>
</gene>
<evidence type="ECO:0000256" key="6">
    <source>
        <dbReference type="SAM" id="MobiDB-lite"/>
    </source>
</evidence>
<feature type="compositionally biased region" description="Basic and acidic residues" evidence="6">
    <location>
        <begin position="312"/>
        <end position="339"/>
    </location>
</feature>
<dbReference type="GO" id="GO:0005856">
    <property type="term" value="C:cytoskeleton"/>
    <property type="evidence" value="ECO:0007669"/>
    <property type="project" value="UniProtKB-SubCell"/>
</dbReference>
<comment type="subcellular location">
    <subcellularLocation>
        <location evidence="1">Cytoplasm</location>
        <location evidence="1">Cytoskeleton</location>
    </subcellularLocation>
</comment>
<evidence type="ECO:0000313" key="8">
    <source>
        <dbReference type="Proteomes" id="UP001591681"/>
    </source>
</evidence>
<feature type="compositionally biased region" description="Polar residues" evidence="6">
    <location>
        <begin position="260"/>
        <end position="281"/>
    </location>
</feature>
<evidence type="ECO:0008006" key="9">
    <source>
        <dbReference type="Google" id="ProtNLM"/>
    </source>
</evidence>
<keyword evidence="4" id="KW-0175">Coiled coil</keyword>
<organism evidence="7 8">
    <name type="scientific">Coilia grayii</name>
    <name type="common">Gray's grenadier anchovy</name>
    <dbReference type="NCBI Taxonomy" id="363190"/>
    <lineage>
        <taxon>Eukaryota</taxon>
        <taxon>Metazoa</taxon>
        <taxon>Chordata</taxon>
        <taxon>Craniata</taxon>
        <taxon>Vertebrata</taxon>
        <taxon>Euteleostomi</taxon>
        <taxon>Actinopterygii</taxon>
        <taxon>Neopterygii</taxon>
        <taxon>Teleostei</taxon>
        <taxon>Clupei</taxon>
        <taxon>Clupeiformes</taxon>
        <taxon>Clupeoidei</taxon>
        <taxon>Engraulidae</taxon>
        <taxon>Coilinae</taxon>
        <taxon>Coilia</taxon>
    </lineage>
</organism>
<dbReference type="PANTHER" id="PTHR15073">
    <property type="entry name" value="MICROTUBULE-ASSOCIATED PROTEIN"/>
    <property type="match status" value="1"/>
</dbReference>
<feature type="region of interest" description="Disordered" evidence="6">
    <location>
        <begin position="496"/>
        <end position="652"/>
    </location>
</feature>
<evidence type="ECO:0000256" key="2">
    <source>
        <dbReference type="ARBA" id="ARBA00007525"/>
    </source>
</evidence>
<dbReference type="AlphaFoldDB" id="A0ABD1J0L8"/>
<name>A0ABD1J0L8_9TELE</name>
<sequence length="778" mass="88165">MFLTLYYLPLTPNSSANGFDASSPLKADDTTITDSSLVTDPPSKAVPVSKSDAQDSTPAPSSIPQPKKDGMNSEQRQKQAKQRREERAKYIEQRTMEQAAKKAQWLEKEEKARRLRDSQLEERRRRLEEQRLKAEKRRALLEERQKEKLERNKERYEAAIRRSTKKTWAEIRQQRWSWAGGLNQTSRRESRCSASTVNLPRQLEPVINNRLSKSSATLWNSPSRTRSLRLSPWESRIVERLMTPTLSFLARSRSAVTLLNSSDPHSQCSRSPSASPLTLCSHQHPHQLGSERWRVSTSTPDITQRQRRRHFTPVEKKTKEKKDKERENEKEKNALTKEKVMKKRQSLSTPRTRTELSTLEKSKKRAPSPAPPRGRPFSPCPITASKPSTLGRTSSSNKTRPKRSQTPAKILPQTVTTVAVETKKESMRPHTLDKVTTSVPSISISAVPATPPSLAASTVVAPEAPSLATPVALATPDTPVSAATCPAGPVAEVAKQFAGTNDPEEASRVLAEKRRRAREQREREEQERLEQEQRKRALREEFAAQEVEERRRREEEARLMAEQQRLRDEAQRLQEEREAQQRAHAKQEENLRLQKQREEAAAKAREEAVRQRMERERHFQKEERERLERKKRLDEIMKRTRKSDTGEKQKDTTPLVRVIGKDSNQPTDIAPGIQYGSPGRLRNEAAGFGQSQILESPATWDSHPIVNGVPPAKHQNGLSPNGEAADFDNIIQLSSHSGSGNISIDKPANSSTILAFDEGDPFLMKGGAMKTHHVTEVL</sequence>